<evidence type="ECO:0000259" key="1">
    <source>
        <dbReference type="Pfam" id="PF10145"/>
    </source>
</evidence>
<dbReference type="NCBIfam" id="TIGR01760">
    <property type="entry name" value="tape_meas_TP901"/>
    <property type="match status" value="1"/>
</dbReference>
<gene>
    <name evidence="2" type="ORF">DS742_13910</name>
</gene>
<organism evidence="2 3">
    <name type="scientific">Lacrimispora amygdalina</name>
    <dbReference type="NCBI Taxonomy" id="253257"/>
    <lineage>
        <taxon>Bacteria</taxon>
        <taxon>Bacillati</taxon>
        <taxon>Bacillota</taxon>
        <taxon>Clostridia</taxon>
        <taxon>Lachnospirales</taxon>
        <taxon>Lachnospiraceae</taxon>
        <taxon>Lacrimispora</taxon>
    </lineage>
</organism>
<dbReference type="Proteomes" id="UP000260680">
    <property type="component" value="Unassembled WGS sequence"/>
</dbReference>
<dbReference type="Pfam" id="PF10145">
    <property type="entry name" value="PhageMin_Tail"/>
    <property type="match status" value="1"/>
</dbReference>
<dbReference type="RefSeq" id="WP_117417583.1">
    <property type="nucleotide sequence ID" value="NZ_QOHO01000043.1"/>
</dbReference>
<dbReference type="AlphaFoldDB" id="A0A3E2NB14"/>
<accession>A0A3E2NB14</accession>
<dbReference type="InterPro" id="IPR010090">
    <property type="entry name" value="Phage_tape_meas"/>
</dbReference>
<feature type="domain" description="Phage tail tape measure protein" evidence="1">
    <location>
        <begin position="601"/>
        <end position="807"/>
    </location>
</feature>
<reference evidence="2 3" key="1">
    <citation type="submission" date="2018-07" db="EMBL/GenBank/DDBJ databases">
        <title>New species, Clostridium PI-S10-A1B.</title>
        <authorList>
            <person name="Krishna G."/>
            <person name="Summeta K."/>
            <person name="Shikha S."/>
            <person name="Prabhu P.B."/>
            <person name="Suresh K."/>
        </authorList>
    </citation>
    <scope>NUCLEOTIDE SEQUENCE [LARGE SCALE GENOMIC DNA]</scope>
    <source>
        <strain evidence="2 3">PI-S10-A1B</strain>
    </source>
</reference>
<comment type="caution">
    <text evidence="2">The sequence shown here is derived from an EMBL/GenBank/DDBJ whole genome shotgun (WGS) entry which is preliminary data.</text>
</comment>
<dbReference type="OrthoDB" id="2476793at2"/>
<proteinExistence type="predicted"/>
<evidence type="ECO:0000313" key="2">
    <source>
        <dbReference type="EMBL" id="RFZ78209.1"/>
    </source>
</evidence>
<evidence type="ECO:0000313" key="3">
    <source>
        <dbReference type="Proteomes" id="UP000260680"/>
    </source>
</evidence>
<name>A0A3E2NB14_9FIRM</name>
<protein>
    <submittedName>
        <fullName evidence="2">Phage tail tape measure protein</fullName>
    </submittedName>
</protein>
<sequence>MNDYKIQLGALLDANAKGDLQKQAEAIKDLAVTVSKLNLDQSAITELKNQLTKNGIDINLVFGNTNQLQNQAKQIGKTVGQLISDNADKAISNVSSKSMGKYFKIDPSTSNEFKREMEGLVSNWTEAKGQLTDIKIDTRTSFDKDAGKNITRLHQATVSYKNELNEVIKKTIAWRQIGTNKNANGEEEALRGFVEVAGQYSKSLDTATIKTDNFISQQKRLVGQLSNSLDSIQSGYKDQNSSKPIKSQANIDSLSKQYEVVKASINSVGAASKSNFADMEVEAKKQISILQSMVKEYRNAENVSSKLKGTDFNSGLSIANNDLEKLKADAKDFPQITKTVNDLDVALSKVGDTASLNTFNDQLRVARSELSKVKAETVAINKDEKVGINVSGLEAKIADIQRISPEINKFKTQINGAEVSVESLLSDLSKVKTQGDFSVVNSRFKSFSDSAKSAGISVSEVTLKTNKLATDSQRLSKTNSIKTWADNNSKAMKLLGADVNRVLDGLKKPNLPTSEYDKLNAEFEKIKINAREMNLLGKTPWDSVKDMGSKFFSWVSVSGLIMTGLNSLRKMREEVINLDNSLLELSKVSDLSAKGLAEITDKAYKLGETVGKTGTQVIDAITEFKRAGYELSDSMDMAEAALMMTNVAEGITETTDAAGTLISVLKGYDMAESQTMSIVDMLNSTSNQSPIGFDELAEGLERTAGTMAQSGTTIQETIGLLTAGYAQLRNVEKVSTSLITLSARLRGVNEDGESIDGLSAELQKSFGKIGIAIEDADGNLRSIYQIAQDYSKVLPTLTDKQKQYYAELAAGKRNVTTWNAITQQFSDAEKATEQAINSVGSATKENEKYLDSISGKISQNVSAFQSLSNTIIDSELVKFFVDLGTTGVKGLDSLASAIKYINSLGGNISSIGGTLGALSGLLMNKTGMGKLYRAPLYIGLQYLAM</sequence>
<dbReference type="EMBL" id="QOHO01000043">
    <property type="protein sequence ID" value="RFZ78209.1"/>
    <property type="molecule type" value="Genomic_DNA"/>
</dbReference>